<dbReference type="SUPFAM" id="SSF53850">
    <property type="entry name" value="Periplasmic binding protein-like II"/>
    <property type="match status" value="1"/>
</dbReference>
<dbReference type="PANTHER" id="PTHR43649:SF33">
    <property type="entry name" value="POLYGALACTURONAN_RHAMNOGALACTURONAN-BINDING PROTEIN YTCQ"/>
    <property type="match status" value="1"/>
</dbReference>
<protein>
    <submittedName>
        <fullName evidence="7">Extracellular solute-binding protein</fullName>
    </submittedName>
</protein>
<evidence type="ECO:0000313" key="8">
    <source>
        <dbReference type="Proteomes" id="UP000261257"/>
    </source>
</evidence>
<proteinExistence type="predicted"/>
<evidence type="ECO:0000256" key="3">
    <source>
        <dbReference type="ARBA" id="ARBA00023136"/>
    </source>
</evidence>
<dbReference type="InterPro" id="IPR006059">
    <property type="entry name" value="SBP"/>
</dbReference>
<dbReference type="Proteomes" id="UP000261257">
    <property type="component" value="Unassembled WGS sequence"/>
</dbReference>
<dbReference type="RefSeq" id="WP_117620626.1">
    <property type="nucleotide sequence ID" value="NZ_QRQF01000001.1"/>
</dbReference>
<evidence type="ECO:0000256" key="4">
    <source>
        <dbReference type="ARBA" id="ARBA00023139"/>
    </source>
</evidence>
<evidence type="ECO:0000256" key="6">
    <source>
        <dbReference type="SAM" id="SignalP"/>
    </source>
</evidence>
<keyword evidence="4" id="KW-0564">Palmitate</keyword>
<dbReference type="AlphaFoldDB" id="A0A3E4UGY9"/>
<feature type="signal peptide" evidence="6">
    <location>
        <begin position="1"/>
        <end position="23"/>
    </location>
</feature>
<evidence type="ECO:0000256" key="1">
    <source>
        <dbReference type="ARBA" id="ARBA00022475"/>
    </source>
</evidence>
<keyword evidence="3" id="KW-0472">Membrane</keyword>
<dbReference type="InterPro" id="IPR050490">
    <property type="entry name" value="Bact_solute-bd_prot1"/>
</dbReference>
<dbReference type="PROSITE" id="PS51257">
    <property type="entry name" value="PROKAR_LIPOPROTEIN"/>
    <property type="match status" value="1"/>
</dbReference>
<keyword evidence="2 6" id="KW-0732">Signal</keyword>
<accession>A0A3E4UGY9</accession>
<sequence>MKKIWKKTAAVILSASMVLGLGACGSKTAEPADSATVSKDILNEVGTYPIVKEPITLTMMIMSKSWIKDYNTNDFTKYLEDLTGINLEIEAVDWETSNEKINLAMSGGDYPDIIMCLNPDVVKYGVKEGILLQLEDLIEQNMPNYTANMKNYIDMTKQSDGHIYGLAELNEAYHMYYPDKLWANTYKLDQMGIKVPDTTDELYQACKAYLEKEPEGVCFADWSKGLTLNWLMNAFILTPNDDHNDNSKIKAVVSPEGKIVSAATQEAYKEGLKYIKSLYDLGAVYEGNFSNSEDSLKSLVNQEGEPVLFFPRNYSAAYIDSSASSELYRHYEVLPPVEGPTGLRQTPFYRYDSVYENRFVVTDKCKYPEAALRLADWFYTDKTDLIAQYGSEEETDWVWKPEGKTGINGEPAMYDILNPYSTEVQNHDWQVTGMMYASNAFRLGQAMDPTLDKYDPAALEKLLYEETKNKMEPYAPKAGGYDILPILHMTSEEKDSISVPLVEAGGYIAESEIAFITGKMDIDADWDSYISKLDSMGLQTILDVYQAAYDR</sequence>
<dbReference type="Pfam" id="PF01547">
    <property type="entry name" value="SBP_bac_1"/>
    <property type="match status" value="1"/>
</dbReference>
<dbReference type="Gene3D" id="3.40.190.10">
    <property type="entry name" value="Periplasmic binding protein-like II"/>
    <property type="match status" value="2"/>
</dbReference>
<evidence type="ECO:0000313" key="7">
    <source>
        <dbReference type="EMBL" id="RGM08650.1"/>
    </source>
</evidence>
<organism evidence="7 8">
    <name type="scientific">Hungatella hathewayi</name>
    <dbReference type="NCBI Taxonomy" id="154046"/>
    <lineage>
        <taxon>Bacteria</taxon>
        <taxon>Bacillati</taxon>
        <taxon>Bacillota</taxon>
        <taxon>Clostridia</taxon>
        <taxon>Lachnospirales</taxon>
        <taxon>Lachnospiraceae</taxon>
        <taxon>Hungatella</taxon>
    </lineage>
</organism>
<name>A0A3E4UGY9_9FIRM</name>
<reference evidence="7 8" key="1">
    <citation type="submission" date="2018-08" db="EMBL/GenBank/DDBJ databases">
        <title>A genome reference for cultivated species of the human gut microbiota.</title>
        <authorList>
            <person name="Zou Y."/>
            <person name="Xue W."/>
            <person name="Luo G."/>
        </authorList>
    </citation>
    <scope>NUCLEOTIDE SEQUENCE [LARGE SCALE GENOMIC DNA]</scope>
    <source>
        <strain evidence="7 8">TF05-11AC</strain>
    </source>
</reference>
<keyword evidence="1" id="KW-1003">Cell membrane</keyword>
<evidence type="ECO:0000256" key="2">
    <source>
        <dbReference type="ARBA" id="ARBA00022729"/>
    </source>
</evidence>
<dbReference type="EMBL" id="QSSQ01000001">
    <property type="protein sequence ID" value="RGM08650.1"/>
    <property type="molecule type" value="Genomic_DNA"/>
</dbReference>
<gene>
    <name evidence="7" type="ORF">DXC39_01395</name>
</gene>
<evidence type="ECO:0000256" key="5">
    <source>
        <dbReference type="ARBA" id="ARBA00023288"/>
    </source>
</evidence>
<feature type="chain" id="PRO_5038795933" evidence="6">
    <location>
        <begin position="24"/>
        <end position="551"/>
    </location>
</feature>
<keyword evidence="5" id="KW-0449">Lipoprotein</keyword>
<dbReference type="PANTHER" id="PTHR43649">
    <property type="entry name" value="ARABINOSE-BINDING PROTEIN-RELATED"/>
    <property type="match status" value="1"/>
</dbReference>
<comment type="caution">
    <text evidence="7">The sequence shown here is derived from an EMBL/GenBank/DDBJ whole genome shotgun (WGS) entry which is preliminary data.</text>
</comment>